<evidence type="ECO:0000313" key="9">
    <source>
        <dbReference type="Proteomes" id="UP000005289"/>
    </source>
</evidence>
<comment type="subcellular location">
    <subcellularLocation>
        <location evidence="1">Cell membrane</location>
        <topology evidence="1">Multi-pass membrane protein</topology>
    </subcellularLocation>
</comment>
<evidence type="ECO:0000256" key="6">
    <source>
        <dbReference type="ARBA" id="ARBA00023136"/>
    </source>
</evidence>
<dbReference type="GO" id="GO:0005886">
    <property type="term" value="C:plasma membrane"/>
    <property type="evidence" value="ECO:0007669"/>
    <property type="project" value="UniProtKB-SubCell"/>
</dbReference>
<feature type="transmembrane region" description="Helical" evidence="7">
    <location>
        <begin position="56"/>
        <end position="80"/>
    </location>
</feature>
<keyword evidence="6 7" id="KW-0472">Membrane</keyword>
<evidence type="ECO:0000256" key="2">
    <source>
        <dbReference type="ARBA" id="ARBA00010388"/>
    </source>
</evidence>
<dbReference type="Pfam" id="PF00420">
    <property type="entry name" value="Oxidored_q2"/>
    <property type="match status" value="1"/>
</dbReference>
<dbReference type="PANTHER" id="PTHR34583:SF2">
    <property type="entry name" value="ANTIPORTER SUBUNIT MNHC2-RELATED"/>
    <property type="match status" value="1"/>
</dbReference>
<keyword evidence="9" id="KW-1185">Reference proteome</keyword>
<organism evidence="8 9">
    <name type="scientific">Thioalkalivibrio paradoxus ARh 1</name>
    <dbReference type="NCBI Taxonomy" id="713585"/>
    <lineage>
        <taxon>Bacteria</taxon>
        <taxon>Pseudomonadati</taxon>
        <taxon>Pseudomonadota</taxon>
        <taxon>Gammaproteobacteria</taxon>
        <taxon>Chromatiales</taxon>
        <taxon>Ectothiorhodospiraceae</taxon>
        <taxon>Thioalkalivibrio</taxon>
    </lineage>
</organism>
<dbReference type="STRING" id="713585.THITH_04130"/>
<dbReference type="PANTHER" id="PTHR34583">
    <property type="entry name" value="ANTIPORTER SUBUNIT MNHC2-RELATED"/>
    <property type="match status" value="1"/>
</dbReference>
<name>W0DL15_9GAMM</name>
<dbReference type="EMBL" id="CP007029">
    <property type="protein sequence ID" value="AHE97585.1"/>
    <property type="molecule type" value="Genomic_DNA"/>
</dbReference>
<keyword evidence="4 7" id="KW-0812">Transmembrane</keyword>
<evidence type="ECO:0000256" key="1">
    <source>
        <dbReference type="ARBA" id="ARBA00004651"/>
    </source>
</evidence>
<dbReference type="Proteomes" id="UP000005289">
    <property type="component" value="Chromosome"/>
</dbReference>
<sequence length="102" mass="10796">MTVYLSLAGVLFLIGLHGFFTARNLLRRLLALNVLTTAVFLLFVVMARLAEPLDPVPHAIVLTGIVVTVSTTAVALALVVRIAGRVRDDETDAAAGRRGDAG</sequence>
<comment type="similarity">
    <text evidence="2">Belongs to the CPA3 antiporters (TC 2.A.63) subunit C family.</text>
</comment>
<evidence type="ECO:0000256" key="7">
    <source>
        <dbReference type="SAM" id="Phobius"/>
    </source>
</evidence>
<dbReference type="InterPro" id="IPR039428">
    <property type="entry name" value="NUOK/Mnh_C1-like"/>
</dbReference>
<dbReference type="RefSeq" id="WP_006745779.1">
    <property type="nucleotide sequence ID" value="NZ_CP007029.1"/>
</dbReference>
<gene>
    <name evidence="8" type="ORF">THITH_04130</name>
</gene>
<proteinExistence type="inferred from homology"/>
<feature type="transmembrane region" description="Helical" evidence="7">
    <location>
        <begin position="6"/>
        <end position="22"/>
    </location>
</feature>
<reference evidence="8 9" key="1">
    <citation type="submission" date="2013-12" db="EMBL/GenBank/DDBJ databases">
        <authorList>
            <consortium name="DOE Joint Genome Institute"/>
            <person name="Muyzer G."/>
            <person name="Huntemann M."/>
            <person name="Han J."/>
            <person name="Chen A."/>
            <person name="Kyrpides N."/>
            <person name="Mavromatis K."/>
            <person name="Markowitz V."/>
            <person name="Palaniappan K."/>
            <person name="Ivanova N."/>
            <person name="Schaumberg A."/>
            <person name="Pati A."/>
            <person name="Liolios K."/>
            <person name="Nordberg H.P."/>
            <person name="Cantor M.N."/>
            <person name="Hua S.X."/>
            <person name="Woyke T."/>
        </authorList>
    </citation>
    <scope>NUCLEOTIDE SEQUENCE [LARGE SCALE GENOMIC DNA]</scope>
    <source>
        <strain evidence="8 9">ARh 1</strain>
    </source>
</reference>
<dbReference type="HOGENOM" id="CLU_082058_4_1_6"/>
<dbReference type="InterPro" id="IPR050601">
    <property type="entry name" value="CPA3_antiporter_subunitC"/>
</dbReference>
<evidence type="ECO:0000256" key="4">
    <source>
        <dbReference type="ARBA" id="ARBA00022692"/>
    </source>
</evidence>
<dbReference type="AlphaFoldDB" id="W0DL15"/>
<accession>W0DL15</accession>
<protein>
    <submittedName>
        <fullName evidence="8">NADH-ubiquinone oxidoreductase subunit 4L</fullName>
    </submittedName>
</protein>
<evidence type="ECO:0000313" key="8">
    <source>
        <dbReference type="EMBL" id="AHE97585.1"/>
    </source>
</evidence>
<feature type="transmembrane region" description="Helical" evidence="7">
    <location>
        <begin position="29"/>
        <end position="50"/>
    </location>
</feature>
<keyword evidence="8" id="KW-0830">Ubiquinone</keyword>
<evidence type="ECO:0000256" key="5">
    <source>
        <dbReference type="ARBA" id="ARBA00022989"/>
    </source>
</evidence>
<keyword evidence="5 7" id="KW-1133">Transmembrane helix</keyword>
<dbReference type="Gene3D" id="1.10.287.3510">
    <property type="match status" value="1"/>
</dbReference>
<keyword evidence="3" id="KW-1003">Cell membrane</keyword>
<dbReference type="KEGG" id="tti:THITH_04130"/>
<evidence type="ECO:0000256" key="3">
    <source>
        <dbReference type="ARBA" id="ARBA00022475"/>
    </source>
</evidence>